<reference evidence="13" key="1">
    <citation type="journal article" date="2021" name="ISME J.">
        <title>Fine-scale metabolic discontinuity in a stratified prokaryote microbiome of a Red Sea deep halocline.</title>
        <authorList>
            <person name="Michoud G."/>
            <person name="Ngugi D.K."/>
            <person name="Barozzi A."/>
            <person name="Merlino G."/>
            <person name="Calleja M.L."/>
            <person name="Delgado-Huertas A."/>
            <person name="Moran X.A.G."/>
            <person name="Daffonchio D."/>
        </authorList>
    </citation>
    <scope>NUCLEOTIDE SEQUENCE</scope>
    <source>
        <strain evidence="13">SuakinDeep_MAG55_1</strain>
    </source>
</reference>
<dbReference type="FunFam" id="2.40.30.20:FF:000004">
    <property type="entry name" value="Riboflavin synthase, alpha subunit"/>
    <property type="match status" value="1"/>
</dbReference>
<name>A0A941W4B0_9BACT</name>
<evidence type="ECO:0000313" key="13">
    <source>
        <dbReference type="EMBL" id="MBS1258651.1"/>
    </source>
</evidence>
<keyword evidence="7" id="KW-0686">Riboflavin biosynthesis</keyword>
<comment type="pathway">
    <text evidence="3">Cofactor biosynthesis; riboflavin biosynthesis; riboflavin from 2-hydroxy-3-oxobutyl phosphate and 5-amino-6-(D-ribitylamino)uracil: step 2/2.</text>
</comment>
<comment type="caution">
    <text evidence="13">The sequence shown here is derived from an EMBL/GenBank/DDBJ whole genome shotgun (WGS) entry which is preliminary data.</text>
</comment>
<dbReference type="GO" id="GO:0004746">
    <property type="term" value="F:riboflavin synthase activity"/>
    <property type="evidence" value="ECO:0007669"/>
    <property type="project" value="UniProtKB-UniRule"/>
</dbReference>
<dbReference type="CDD" id="cd00402">
    <property type="entry name" value="Riboflavin_synthase_like"/>
    <property type="match status" value="1"/>
</dbReference>
<evidence type="ECO:0000256" key="2">
    <source>
        <dbReference type="ARBA" id="ARBA00002803"/>
    </source>
</evidence>
<evidence type="ECO:0000256" key="6">
    <source>
        <dbReference type="ARBA" id="ARBA00013950"/>
    </source>
</evidence>
<dbReference type="PANTHER" id="PTHR21098">
    <property type="entry name" value="RIBOFLAVIN SYNTHASE ALPHA CHAIN"/>
    <property type="match status" value="1"/>
</dbReference>
<dbReference type="NCBIfam" id="TIGR00187">
    <property type="entry name" value="ribE"/>
    <property type="match status" value="1"/>
</dbReference>
<dbReference type="PIRSF" id="PIRSF000498">
    <property type="entry name" value="Riboflavin_syn_A"/>
    <property type="match status" value="1"/>
</dbReference>
<dbReference type="GO" id="GO:0009231">
    <property type="term" value="P:riboflavin biosynthetic process"/>
    <property type="evidence" value="ECO:0007669"/>
    <property type="project" value="UniProtKB-KW"/>
</dbReference>
<evidence type="ECO:0000259" key="12">
    <source>
        <dbReference type="PROSITE" id="PS51177"/>
    </source>
</evidence>
<feature type="repeat" description="Lumazine-binding" evidence="11">
    <location>
        <begin position="97"/>
        <end position="193"/>
    </location>
</feature>
<dbReference type="PROSITE" id="PS51177">
    <property type="entry name" value="LUMAZINE_BIND"/>
    <property type="match status" value="2"/>
</dbReference>
<protein>
    <recommendedName>
        <fullName evidence="6 10">Riboflavin synthase</fullName>
        <ecNumber evidence="5 10">2.5.1.9</ecNumber>
    </recommendedName>
</protein>
<dbReference type="AlphaFoldDB" id="A0A941W4B0"/>
<comment type="subunit">
    <text evidence="4">Homotrimer.</text>
</comment>
<dbReference type="InterPro" id="IPR017938">
    <property type="entry name" value="Riboflavin_synthase-like_b-brl"/>
</dbReference>
<dbReference type="FunFam" id="2.40.30.20:FF:000003">
    <property type="entry name" value="Riboflavin synthase, alpha subunit"/>
    <property type="match status" value="1"/>
</dbReference>
<evidence type="ECO:0000256" key="3">
    <source>
        <dbReference type="ARBA" id="ARBA00004887"/>
    </source>
</evidence>
<dbReference type="EMBL" id="JAANXD010000073">
    <property type="protein sequence ID" value="MBS1258651.1"/>
    <property type="molecule type" value="Genomic_DNA"/>
</dbReference>
<evidence type="ECO:0000256" key="11">
    <source>
        <dbReference type="PROSITE-ProRule" id="PRU00524"/>
    </source>
</evidence>
<evidence type="ECO:0000256" key="5">
    <source>
        <dbReference type="ARBA" id="ARBA00012827"/>
    </source>
</evidence>
<keyword evidence="9" id="KW-0677">Repeat</keyword>
<dbReference type="Gene3D" id="2.40.30.20">
    <property type="match status" value="2"/>
</dbReference>
<evidence type="ECO:0000256" key="10">
    <source>
        <dbReference type="NCBIfam" id="TIGR00187"/>
    </source>
</evidence>
<dbReference type="PANTHER" id="PTHR21098:SF0">
    <property type="entry name" value="RIBOFLAVIN SYNTHASE"/>
    <property type="match status" value="1"/>
</dbReference>
<dbReference type="NCBIfam" id="NF009566">
    <property type="entry name" value="PRK13020.1"/>
    <property type="match status" value="1"/>
</dbReference>
<evidence type="ECO:0000256" key="8">
    <source>
        <dbReference type="ARBA" id="ARBA00022679"/>
    </source>
</evidence>
<accession>A0A941W4B0</accession>
<proteinExistence type="predicted"/>
<gene>
    <name evidence="13" type="ORF">MAG551_01712</name>
</gene>
<evidence type="ECO:0000256" key="4">
    <source>
        <dbReference type="ARBA" id="ARBA00011233"/>
    </source>
</evidence>
<evidence type="ECO:0000313" key="14">
    <source>
        <dbReference type="Proteomes" id="UP000722750"/>
    </source>
</evidence>
<keyword evidence="8" id="KW-0808">Transferase</keyword>
<sequence length="214" mass="23018">MFTGIIEHLGKVKQVKLQADSAIIVVDIGPLSADVNPGDSIAINGACLTVTQIKDSDVYFDVSTETLNLTAIGKLKTSDKVNIERSLKMGDQLGGHFVTGHVDGVGTINKVENEPGQCTVWFSVSKELANMMIKKGSVSIDGISLTIVEIREGLFSVALIPYTLEVTTLGFKKAGEQVNIETDMLGKWVKRILTTNGSTTSGITKEMLKEKGFL</sequence>
<feature type="repeat" description="Lumazine-binding" evidence="11">
    <location>
        <begin position="1"/>
        <end position="96"/>
    </location>
</feature>
<dbReference type="InterPro" id="IPR001783">
    <property type="entry name" value="Lumazine-bd"/>
</dbReference>
<comment type="catalytic activity">
    <reaction evidence="1">
        <text>2 6,7-dimethyl-8-(1-D-ribityl)lumazine + H(+) = 5-amino-6-(D-ribitylamino)uracil + riboflavin</text>
        <dbReference type="Rhea" id="RHEA:20772"/>
        <dbReference type="ChEBI" id="CHEBI:15378"/>
        <dbReference type="ChEBI" id="CHEBI:15934"/>
        <dbReference type="ChEBI" id="CHEBI:57986"/>
        <dbReference type="ChEBI" id="CHEBI:58201"/>
        <dbReference type="EC" id="2.5.1.9"/>
    </reaction>
</comment>
<dbReference type="Pfam" id="PF00677">
    <property type="entry name" value="Lum_binding"/>
    <property type="match status" value="2"/>
</dbReference>
<organism evidence="13 14">
    <name type="scientific">Candidatus Scalindua arabica</name>
    <dbReference type="NCBI Taxonomy" id="1127984"/>
    <lineage>
        <taxon>Bacteria</taxon>
        <taxon>Pseudomonadati</taxon>
        <taxon>Planctomycetota</taxon>
        <taxon>Candidatus Brocadiia</taxon>
        <taxon>Candidatus Brocadiales</taxon>
        <taxon>Candidatus Scalinduaceae</taxon>
        <taxon>Candidatus Scalindua</taxon>
    </lineage>
</organism>
<dbReference type="InterPro" id="IPR026017">
    <property type="entry name" value="Lumazine-bd_dom"/>
</dbReference>
<comment type="function">
    <text evidence="2">Catalyzes the dismutation of two molecules of 6,7-dimethyl-8-ribityllumazine, resulting in the formation of riboflavin and 5-amino-6-(D-ribitylamino)uracil.</text>
</comment>
<evidence type="ECO:0000256" key="1">
    <source>
        <dbReference type="ARBA" id="ARBA00000968"/>
    </source>
</evidence>
<dbReference type="SUPFAM" id="SSF63380">
    <property type="entry name" value="Riboflavin synthase domain-like"/>
    <property type="match status" value="2"/>
</dbReference>
<dbReference type="EC" id="2.5.1.9" evidence="5 10"/>
<evidence type="ECO:0000256" key="7">
    <source>
        <dbReference type="ARBA" id="ARBA00022619"/>
    </source>
</evidence>
<feature type="domain" description="Lumazine-binding" evidence="12">
    <location>
        <begin position="97"/>
        <end position="193"/>
    </location>
</feature>
<dbReference type="Proteomes" id="UP000722750">
    <property type="component" value="Unassembled WGS sequence"/>
</dbReference>
<dbReference type="NCBIfam" id="NF006767">
    <property type="entry name" value="PRK09289.1"/>
    <property type="match status" value="1"/>
</dbReference>
<dbReference type="InterPro" id="IPR023366">
    <property type="entry name" value="ATP_synth_asu-like_sf"/>
</dbReference>
<evidence type="ECO:0000256" key="9">
    <source>
        <dbReference type="ARBA" id="ARBA00022737"/>
    </source>
</evidence>
<feature type="domain" description="Lumazine-binding" evidence="12">
    <location>
        <begin position="1"/>
        <end position="96"/>
    </location>
</feature>